<reference evidence="1" key="1">
    <citation type="journal article" date="2020" name="Nature">
        <title>Giant virus diversity and host interactions through global metagenomics.</title>
        <authorList>
            <person name="Schulz F."/>
            <person name="Roux S."/>
            <person name="Paez-Espino D."/>
            <person name="Jungbluth S."/>
            <person name="Walsh D.A."/>
            <person name="Denef V.J."/>
            <person name="McMahon K.D."/>
            <person name="Konstantinidis K.T."/>
            <person name="Eloe-Fadrosh E.A."/>
            <person name="Kyrpides N.C."/>
            <person name="Woyke T."/>
        </authorList>
    </citation>
    <scope>NUCLEOTIDE SEQUENCE</scope>
    <source>
        <strain evidence="1">GVMAG-S-ERX555967-131</strain>
    </source>
</reference>
<accession>A0A6C0F853</accession>
<sequence>MNSNESRIGFNGKTAIKKAIVNKRLNVTENGILIGNNALQNQNTNSNIFIGNSTGNTTSGIGNVIIANNSGLNLNVLSKYNTFLGEESGKFSRGNTNTYIGYASGQLSQRGLFNVYLGAKSGKRLTGNNNVIIGYNSGSIASNGNNNIIIGSNSGSEQLGNDNIIIGEFATNNSSTSHNNQIYIGGLIHADITNDTMSLLKCINYNNSNATDFIKIDSNGKLSKSRPQHTFYHGEVSSDDFEKSANNNYWASTVNVNFLNNESIDINTANIQLTAKEKTKIWASDIDINNYSFIIKAEDICSVYWLIIVDYIE</sequence>
<dbReference type="AlphaFoldDB" id="A0A6C0F853"/>
<evidence type="ECO:0000313" key="1">
    <source>
        <dbReference type="EMBL" id="QHT37264.1"/>
    </source>
</evidence>
<dbReference type="EMBL" id="MN738791">
    <property type="protein sequence ID" value="QHT37264.1"/>
    <property type="molecule type" value="Genomic_DNA"/>
</dbReference>
<evidence type="ECO:0008006" key="2">
    <source>
        <dbReference type="Google" id="ProtNLM"/>
    </source>
</evidence>
<protein>
    <recommendedName>
        <fullName evidence="2">Peptidase S74 domain-containing protein</fullName>
    </recommendedName>
</protein>
<proteinExistence type="predicted"/>
<organism evidence="1">
    <name type="scientific">viral metagenome</name>
    <dbReference type="NCBI Taxonomy" id="1070528"/>
    <lineage>
        <taxon>unclassified sequences</taxon>
        <taxon>metagenomes</taxon>
        <taxon>organismal metagenomes</taxon>
    </lineage>
</organism>
<name>A0A6C0F853_9ZZZZ</name>